<organism evidence="7 8">
    <name type="scientific">Jiangella asiatica</name>
    <dbReference type="NCBI Taxonomy" id="2530372"/>
    <lineage>
        <taxon>Bacteria</taxon>
        <taxon>Bacillati</taxon>
        <taxon>Actinomycetota</taxon>
        <taxon>Actinomycetes</taxon>
        <taxon>Jiangellales</taxon>
        <taxon>Jiangellaceae</taxon>
        <taxon>Jiangella</taxon>
    </lineage>
</organism>
<dbReference type="GO" id="GO:0016616">
    <property type="term" value="F:oxidoreductase activity, acting on the CH-OH group of donors, NAD or NADP as acceptor"/>
    <property type="evidence" value="ECO:0007669"/>
    <property type="project" value="TreeGrafter"/>
</dbReference>
<dbReference type="InterPro" id="IPR036291">
    <property type="entry name" value="NAD(P)-bd_dom_sf"/>
</dbReference>
<dbReference type="InterPro" id="IPR013328">
    <property type="entry name" value="6PGD_dom2"/>
</dbReference>
<dbReference type="PANTHER" id="PTHR22981">
    <property type="entry name" value="3-HYDROXYISOBUTYRATE DEHYDROGENASE-RELATED"/>
    <property type="match status" value="1"/>
</dbReference>
<evidence type="ECO:0000256" key="2">
    <source>
        <dbReference type="ARBA" id="ARBA00023002"/>
    </source>
</evidence>
<dbReference type="PIRSF" id="PIRSF000103">
    <property type="entry name" value="HIBADH"/>
    <property type="match status" value="1"/>
</dbReference>
<dbReference type="GO" id="GO:0050661">
    <property type="term" value="F:NADP binding"/>
    <property type="evidence" value="ECO:0007669"/>
    <property type="project" value="InterPro"/>
</dbReference>
<dbReference type="SUPFAM" id="SSF48179">
    <property type="entry name" value="6-phosphogluconate dehydrogenase C-terminal domain-like"/>
    <property type="match status" value="1"/>
</dbReference>
<dbReference type="InterPro" id="IPR006115">
    <property type="entry name" value="6PGDH_NADP-bd"/>
</dbReference>
<comment type="similarity">
    <text evidence="1">Belongs to the HIBADH-related family.</text>
</comment>
<dbReference type="Pfam" id="PF03446">
    <property type="entry name" value="NAD_binding_2"/>
    <property type="match status" value="1"/>
</dbReference>
<reference evidence="7 8" key="1">
    <citation type="submission" date="2019-03" db="EMBL/GenBank/DDBJ databases">
        <title>Draft genome sequences of novel Actinobacteria.</title>
        <authorList>
            <person name="Sahin N."/>
            <person name="Ay H."/>
            <person name="Saygin H."/>
        </authorList>
    </citation>
    <scope>NUCLEOTIDE SEQUENCE [LARGE SCALE GENOMIC DNA]</scope>
    <source>
        <strain evidence="7 8">5K138</strain>
    </source>
</reference>
<keyword evidence="3" id="KW-0520">NAD</keyword>
<dbReference type="Gene3D" id="1.10.1040.10">
    <property type="entry name" value="N-(1-d-carboxylethyl)-l-norvaline Dehydrogenase, domain 2"/>
    <property type="match status" value="1"/>
</dbReference>
<evidence type="ECO:0000256" key="1">
    <source>
        <dbReference type="ARBA" id="ARBA00009080"/>
    </source>
</evidence>
<dbReference type="AlphaFoldDB" id="A0A4R5DN45"/>
<dbReference type="InterPro" id="IPR029154">
    <property type="entry name" value="HIBADH-like_NADP-bd"/>
</dbReference>
<dbReference type="InParanoid" id="A0A4R5DN45"/>
<feature type="active site" evidence="4">
    <location>
        <position position="170"/>
    </location>
</feature>
<accession>A0A4R5DN45</accession>
<evidence type="ECO:0000313" key="8">
    <source>
        <dbReference type="Proteomes" id="UP000294739"/>
    </source>
</evidence>
<dbReference type="PANTHER" id="PTHR22981:SF80">
    <property type="entry name" value="BLR4309 PROTEIN"/>
    <property type="match status" value="1"/>
</dbReference>
<dbReference type="GO" id="GO:0051287">
    <property type="term" value="F:NAD binding"/>
    <property type="evidence" value="ECO:0007669"/>
    <property type="project" value="InterPro"/>
</dbReference>
<evidence type="ECO:0000259" key="6">
    <source>
        <dbReference type="Pfam" id="PF14833"/>
    </source>
</evidence>
<evidence type="ECO:0000259" key="5">
    <source>
        <dbReference type="Pfam" id="PF03446"/>
    </source>
</evidence>
<dbReference type="SUPFAM" id="SSF51735">
    <property type="entry name" value="NAD(P)-binding Rossmann-fold domains"/>
    <property type="match status" value="1"/>
</dbReference>
<evidence type="ECO:0000256" key="3">
    <source>
        <dbReference type="ARBA" id="ARBA00023027"/>
    </source>
</evidence>
<feature type="domain" description="3-hydroxyisobutyrate dehydrogenase-like NAD-binding" evidence="6">
    <location>
        <begin position="164"/>
        <end position="283"/>
    </location>
</feature>
<dbReference type="OrthoDB" id="3185659at2"/>
<feature type="domain" description="6-phosphogluconate dehydrogenase NADP-binding" evidence="5">
    <location>
        <begin position="4"/>
        <end position="156"/>
    </location>
</feature>
<dbReference type="Gene3D" id="3.40.50.720">
    <property type="entry name" value="NAD(P)-binding Rossmann-like Domain"/>
    <property type="match status" value="1"/>
</dbReference>
<evidence type="ECO:0000256" key="4">
    <source>
        <dbReference type="PIRSR" id="PIRSR000103-1"/>
    </source>
</evidence>
<comment type="caution">
    <text evidence="7">The sequence shown here is derived from an EMBL/GenBank/DDBJ whole genome shotgun (WGS) entry which is preliminary data.</text>
</comment>
<dbReference type="InterPro" id="IPR008927">
    <property type="entry name" value="6-PGluconate_DH-like_C_sf"/>
</dbReference>
<gene>
    <name evidence="7" type="ORF">E1269_05515</name>
</gene>
<dbReference type="EMBL" id="SMKZ01000005">
    <property type="protein sequence ID" value="TDE13490.1"/>
    <property type="molecule type" value="Genomic_DNA"/>
</dbReference>
<evidence type="ECO:0000313" key="7">
    <source>
        <dbReference type="EMBL" id="TDE13490.1"/>
    </source>
</evidence>
<name>A0A4R5DN45_9ACTN</name>
<protein>
    <submittedName>
        <fullName evidence="7">NAD(P)-dependent oxidoreductase</fullName>
    </submittedName>
</protein>
<sequence length="289" mass="29390">MGETVGMIGLGNLGRAVAARLVGQGVPVMGHDPSAAASAAAEADGVPVAGSLAEVARRARVVFTCVPNSEVVEQVWLGDDGLLAQCEEPTTLVELSTIDPATMVAAGAAAAARGHTPVDVGVSRGPDEVRRGALSLLVGGAADDDAVTGLLAHLGQVHHVGPVGAGKTVKLVNNLISISNMAILAEGFTMGLRAGVPAQTLYDVLNVSGASSQQLDRRVPRWIAGDDASRFSIALADKDLCLGLDLARDLGVPTPMASAARSLYSIMRGEGMADADIVAALDLYGRWAG</sequence>
<dbReference type="Pfam" id="PF14833">
    <property type="entry name" value="NAD_binding_11"/>
    <property type="match status" value="1"/>
</dbReference>
<keyword evidence="8" id="KW-1185">Reference proteome</keyword>
<keyword evidence="2" id="KW-0560">Oxidoreductase</keyword>
<proteinExistence type="inferred from homology"/>
<dbReference type="Proteomes" id="UP000294739">
    <property type="component" value="Unassembled WGS sequence"/>
</dbReference>
<dbReference type="InterPro" id="IPR015815">
    <property type="entry name" value="HIBADH-related"/>
</dbReference>